<dbReference type="Proteomes" id="UP001642464">
    <property type="component" value="Unassembled WGS sequence"/>
</dbReference>
<sequence>MALRGREWFQAECDSERSPSVANVPDVVRSLNLPQHQVGRPQILSRTLTGVELVDQHSLQCVPRHTKALAAFLEIQSFDGFQAGHSFRRYPDAASFLDTSKDQTAKAAGRAADEALDYAYNAEAETMRASGKADQAEEQTEAAEAWEDYELSLLAFLSLVMVGTTGWLYSQYQRWVSLKKAMADHYHGRTQQ</sequence>
<comment type="caution">
    <text evidence="1">The sequence shown here is derived from an EMBL/GenBank/DDBJ whole genome shotgun (WGS) entry which is preliminary data.</text>
</comment>
<evidence type="ECO:0000313" key="2">
    <source>
        <dbReference type="Proteomes" id="UP001642464"/>
    </source>
</evidence>
<evidence type="ECO:0000313" key="1">
    <source>
        <dbReference type="EMBL" id="CAK8986238.1"/>
    </source>
</evidence>
<proteinExistence type="predicted"/>
<organism evidence="1 2">
    <name type="scientific">Durusdinium trenchii</name>
    <dbReference type="NCBI Taxonomy" id="1381693"/>
    <lineage>
        <taxon>Eukaryota</taxon>
        <taxon>Sar</taxon>
        <taxon>Alveolata</taxon>
        <taxon>Dinophyceae</taxon>
        <taxon>Suessiales</taxon>
        <taxon>Symbiodiniaceae</taxon>
        <taxon>Durusdinium</taxon>
    </lineage>
</organism>
<dbReference type="EMBL" id="CAXAMM010000159">
    <property type="protein sequence ID" value="CAK8986238.1"/>
    <property type="molecule type" value="Genomic_DNA"/>
</dbReference>
<gene>
    <name evidence="1" type="ORF">SCF082_LOCUS466</name>
</gene>
<protein>
    <submittedName>
        <fullName evidence="1">Uncharacterized protein</fullName>
    </submittedName>
</protein>
<reference evidence="1 2" key="1">
    <citation type="submission" date="2024-02" db="EMBL/GenBank/DDBJ databases">
        <authorList>
            <person name="Chen Y."/>
            <person name="Shah S."/>
            <person name="Dougan E. K."/>
            <person name="Thang M."/>
            <person name="Chan C."/>
        </authorList>
    </citation>
    <scope>NUCLEOTIDE SEQUENCE [LARGE SCALE GENOMIC DNA]</scope>
</reference>
<accession>A0ABP0H8W3</accession>
<keyword evidence="2" id="KW-1185">Reference proteome</keyword>
<name>A0ABP0H8W3_9DINO</name>